<dbReference type="Proteomes" id="UP001158045">
    <property type="component" value="Unassembled WGS sequence"/>
</dbReference>
<evidence type="ECO:0000256" key="2">
    <source>
        <dbReference type="ARBA" id="ARBA00023015"/>
    </source>
</evidence>
<feature type="domain" description="RNA polymerase sigma-70 region 2" evidence="5">
    <location>
        <begin position="18"/>
        <end position="81"/>
    </location>
</feature>
<dbReference type="Gene3D" id="1.10.10.10">
    <property type="entry name" value="Winged helix-like DNA-binding domain superfamily/Winged helix DNA-binding domain"/>
    <property type="match status" value="1"/>
</dbReference>
<dbReference type="Pfam" id="PF04542">
    <property type="entry name" value="Sigma70_r2"/>
    <property type="match status" value="1"/>
</dbReference>
<dbReference type="InterPro" id="IPR036388">
    <property type="entry name" value="WH-like_DNA-bd_sf"/>
</dbReference>
<accession>A0ABT6NBN0</accession>
<dbReference type="InterPro" id="IPR013249">
    <property type="entry name" value="RNA_pol_sigma70_r4_t2"/>
</dbReference>
<evidence type="ECO:0000256" key="1">
    <source>
        <dbReference type="ARBA" id="ARBA00010641"/>
    </source>
</evidence>
<evidence type="ECO:0000313" key="8">
    <source>
        <dbReference type="Proteomes" id="UP001158045"/>
    </source>
</evidence>
<dbReference type="NCBIfam" id="TIGR02937">
    <property type="entry name" value="sigma70-ECF"/>
    <property type="match status" value="1"/>
</dbReference>
<keyword evidence="3" id="KW-0731">Sigma factor</keyword>
<dbReference type="InterPro" id="IPR013324">
    <property type="entry name" value="RNA_pol_sigma_r3/r4-like"/>
</dbReference>
<keyword evidence="4" id="KW-0804">Transcription</keyword>
<proteinExistence type="inferred from homology"/>
<keyword evidence="8" id="KW-1185">Reference proteome</keyword>
<dbReference type="RefSeq" id="WP_281093647.1">
    <property type="nucleotide sequence ID" value="NZ_JARYZI010000003.1"/>
</dbReference>
<feature type="domain" description="RNA polymerase sigma factor 70 region 4 type 2" evidence="6">
    <location>
        <begin position="105"/>
        <end position="155"/>
    </location>
</feature>
<organism evidence="7 8">
    <name type="scientific">Fusibacter bizertensis</name>
    <dbReference type="NCBI Taxonomy" id="1488331"/>
    <lineage>
        <taxon>Bacteria</taxon>
        <taxon>Bacillati</taxon>
        <taxon>Bacillota</taxon>
        <taxon>Clostridia</taxon>
        <taxon>Eubacteriales</taxon>
        <taxon>Eubacteriales Family XII. Incertae Sedis</taxon>
        <taxon>Fusibacter</taxon>
    </lineage>
</organism>
<comment type="caution">
    <text evidence="7">The sequence shown here is derived from an EMBL/GenBank/DDBJ whole genome shotgun (WGS) entry which is preliminary data.</text>
</comment>
<comment type="similarity">
    <text evidence="1">Belongs to the sigma-70 factor family. ECF subfamily.</text>
</comment>
<evidence type="ECO:0000256" key="3">
    <source>
        <dbReference type="ARBA" id="ARBA00023082"/>
    </source>
</evidence>
<evidence type="ECO:0000313" key="7">
    <source>
        <dbReference type="EMBL" id="MDH8677823.1"/>
    </source>
</evidence>
<dbReference type="InterPro" id="IPR039425">
    <property type="entry name" value="RNA_pol_sigma-70-like"/>
</dbReference>
<dbReference type="SUPFAM" id="SSF88946">
    <property type="entry name" value="Sigma2 domain of RNA polymerase sigma factors"/>
    <property type="match status" value="1"/>
</dbReference>
<dbReference type="InterPro" id="IPR013325">
    <property type="entry name" value="RNA_pol_sigma_r2"/>
</dbReference>
<reference evidence="7 8" key="1">
    <citation type="submission" date="2023-04" db="EMBL/GenBank/DDBJ databases">
        <title>Fusibacter bizertensis strain WBS, isolated from littoral bottom sediments of the Arctic seas - biochemical and genomic analysis.</title>
        <authorList>
            <person name="Brioukhanov A.L."/>
        </authorList>
    </citation>
    <scope>NUCLEOTIDE SEQUENCE [LARGE SCALE GENOMIC DNA]</scope>
    <source>
        <strain evidence="7 8">WBS</strain>
    </source>
</reference>
<dbReference type="SUPFAM" id="SSF88659">
    <property type="entry name" value="Sigma3 and sigma4 domains of RNA polymerase sigma factors"/>
    <property type="match status" value="1"/>
</dbReference>
<dbReference type="Gene3D" id="1.10.1740.10">
    <property type="match status" value="1"/>
</dbReference>
<gene>
    <name evidence="7" type="ORF">QE109_06675</name>
</gene>
<keyword evidence="2" id="KW-0805">Transcription regulation</keyword>
<evidence type="ECO:0000259" key="6">
    <source>
        <dbReference type="Pfam" id="PF08281"/>
    </source>
</evidence>
<dbReference type="PANTHER" id="PTHR43133">
    <property type="entry name" value="RNA POLYMERASE ECF-TYPE SIGMA FACTO"/>
    <property type="match status" value="1"/>
</dbReference>
<evidence type="ECO:0000256" key="4">
    <source>
        <dbReference type="ARBA" id="ARBA00023163"/>
    </source>
</evidence>
<name>A0ABT6NBN0_9FIRM</name>
<protein>
    <submittedName>
        <fullName evidence="7">Sigma-70 family RNA polymerase sigma factor</fullName>
    </submittedName>
</protein>
<dbReference type="InterPro" id="IPR007627">
    <property type="entry name" value="RNA_pol_sigma70_r2"/>
</dbReference>
<dbReference type="Pfam" id="PF08281">
    <property type="entry name" value="Sigma70_r4_2"/>
    <property type="match status" value="1"/>
</dbReference>
<evidence type="ECO:0000259" key="5">
    <source>
        <dbReference type="Pfam" id="PF04542"/>
    </source>
</evidence>
<dbReference type="InterPro" id="IPR014284">
    <property type="entry name" value="RNA_pol_sigma-70_dom"/>
</dbReference>
<sequence>MDKKRKLIDELQAYLLENKNAHYRLAYSYTKHPEDAWDIIQESVEKAIRAIHKSNFPESINNWFYRILINTSLDYLRKNKRLILTESNVLERMLEHEDHYENIDLEKAMDQIPSEIKTIITLRYFEDLKISDIAIMLDQNENTIKTKLYRGLRLLRLEMEEDL</sequence>
<dbReference type="EMBL" id="JARYZI010000003">
    <property type="protein sequence ID" value="MDH8677823.1"/>
    <property type="molecule type" value="Genomic_DNA"/>
</dbReference>
<dbReference type="PANTHER" id="PTHR43133:SF60">
    <property type="entry name" value="RNA POLYMERASE SIGMA FACTOR SIGV"/>
    <property type="match status" value="1"/>
</dbReference>